<gene>
    <name evidence="1" type="ORF">HOV93_12570</name>
</gene>
<dbReference type="EMBL" id="JABRWO010000003">
    <property type="protein sequence ID" value="MBA2114101.1"/>
    <property type="molecule type" value="Genomic_DNA"/>
</dbReference>
<dbReference type="AlphaFoldDB" id="A0A7V8V3I1"/>
<evidence type="ECO:0000313" key="2">
    <source>
        <dbReference type="Proteomes" id="UP000551616"/>
    </source>
</evidence>
<dbReference type="RefSeq" id="WP_207395588.1">
    <property type="nucleotide sequence ID" value="NZ_JABRWO010000003.1"/>
</dbReference>
<name>A0A7V8V3I1_9BACT</name>
<keyword evidence="2" id="KW-1185">Reference proteome</keyword>
<comment type="caution">
    <text evidence="1">The sequence shown here is derived from an EMBL/GenBank/DDBJ whole genome shotgun (WGS) entry which is preliminary data.</text>
</comment>
<accession>A0A7V8V3I1</accession>
<evidence type="ECO:0000313" key="1">
    <source>
        <dbReference type="EMBL" id="MBA2114101.1"/>
    </source>
</evidence>
<sequence>MLAYTLFNSTSIPIRNLSYFAAVLLLITPSLSIAESRVWTTSDGKQKAVAECYGTDGELVVLKFEANGRVAKVHLEDLCAADQEYLRKTYRRVFAENAQQAAKSPKTKTQPFKTELDTTTWQQFKRIFPEWKPLMINGVPVIGDLKVVPNSRDGYYDISFAQNQIAELMIYFTDRKCFKKLSARFKERGRSGAFRSGEEEERQAMSLASSQLEALYEYSHFLDEYAEFKSASRGTEDDFKRGELEAKCVDFMDGHLSKISETKELPLVFINSASLSTYDFDNQYFPLNTSTYRVPMGIIQGVSHVLNLEPLSDWQLPEGLKVDAAKAREIAKRMEDGSIVLKQEIILSDFRRTDYEDLSKKGNYPCASVRLTGLTLVLAKDLHTEIYRWDVDELKSPEKE</sequence>
<evidence type="ECO:0008006" key="3">
    <source>
        <dbReference type="Google" id="ProtNLM"/>
    </source>
</evidence>
<reference evidence="1 2" key="1">
    <citation type="submission" date="2020-05" db="EMBL/GenBank/DDBJ databases">
        <title>Bremerella alba sp. nov., a novel planctomycete isolated from the surface of the macroalga Fucus spiralis.</title>
        <authorList>
            <person name="Godinho O."/>
            <person name="Botelho R."/>
            <person name="Albuquerque L."/>
            <person name="Wiegand S."/>
            <person name="Da Costa M.S."/>
            <person name="Lobo-Da-Cunha A."/>
            <person name="Jogler C."/>
            <person name="Lage O.M."/>
        </authorList>
    </citation>
    <scope>NUCLEOTIDE SEQUENCE [LARGE SCALE GENOMIC DNA]</scope>
    <source>
        <strain evidence="1 2">FF15</strain>
    </source>
</reference>
<protein>
    <recommendedName>
        <fullName evidence="3">SLA1 homology domain-containing protein</fullName>
    </recommendedName>
</protein>
<dbReference type="Gene3D" id="2.30.30.700">
    <property type="entry name" value="SLA1 homology domain 1"/>
    <property type="match status" value="1"/>
</dbReference>
<dbReference type="Proteomes" id="UP000551616">
    <property type="component" value="Unassembled WGS sequence"/>
</dbReference>
<proteinExistence type="predicted"/>
<organism evidence="1 2">
    <name type="scientific">Bremerella alba</name>
    <dbReference type="NCBI Taxonomy" id="980252"/>
    <lineage>
        <taxon>Bacteria</taxon>
        <taxon>Pseudomonadati</taxon>
        <taxon>Planctomycetota</taxon>
        <taxon>Planctomycetia</taxon>
        <taxon>Pirellulales</taxon>
        <taxon>Pirellulaceae</taxon>
        <taxon>Bremerella</taxon>
    </lineage>
</organism>